<evidence type="ECO:0000313" key="1">
    <source>
        <dbReference type="EMBL" id="SNT32041.1"/>
    </source>
</evidence>
<dbReference type="Proteomes" id="UP000198282">
    <property type="component" value="Unassembled WGS sequence"/>
</dbReference>
<organism evidence="1 2">
    <name type="scientific">Streptosporangium subroseum</name>
    <dbReference type="NCBI Taxonomy" id="106412"/>
    <lineage>
        <taxon>Bacteria</taxon>
        <taxon>Bacillati</taxon>
        <taxon>Actinomycetota</taxon>
        <taxon>Actinomycetes</taxon>
        <taxon>Streptosporangiales</taxon>
        <taxon>Streptosporangiaceae</taxon>
        <taxon>Streptosporangium</taxon>
    </lineage>
</organism>
<dbReference type="RefSeq" id="WP_179282258.1">
    <property type="nucleotide sequence ID" value="NZ_FZOD01000034.1"/>
</dbReference>
<dbReference type="EMBL" id="FZOD01000034">
    <property type="protein sequence ID" value="SNT32041.1"/>
    <property type="molecule type" value="Genomic_DNA"/>
</dbReference>
<dbReference type="AlphaFoldDB" id="A0A239LNK0"/>
<gene>
    <name evidence="1" type="ORF">SAMN05216276_103439</name>
</gene>
<proteinExistence type="predicted"/>
<reference evidence="1 2" key="1">
    <citation type="submission" date="2017-06" db="EMBL/GenBank/DDBJ databases">
        <authorList>
            <person name="Kim H.J."/>
            <person name="Triplett B.A."/>
        </authorList>
    </citation>
    <scope>NUCLEOTIDE SEQUENCE [LARGE SCALE GENOMIC DNA]</scope>
    <source>
        <strain evidence="1 2">CGMCC 4.2132</strain>
    </source>
</reference>
<name>A0A239LNK0_9ACTN</name>
<accession>A0A239LNK0</accession>
<evidence type="ECO:0000313" key="2">
    <source>
        <dbReference type="Proteomes" id="UP000198282"/>
    </source>
</evidence>
<protein>
    <submittedName>
        <fullName evidence="1">Uncharacterized protein</fullName>
    </submittedName>
</protein>
<keyword evidence="2" id="KW-1185">Reference proteome</keyword>
<sequence length="58" mass="6114">MLIVSAALFVMVKDIWWGPAIRVATDEIATMRPLSWSSGSGRLDVRGGSGAVVRDGGP</sequence>